<feature type="transmembrane region" description="Helical" evidence="8">
    <location>
        <begin position="441"/>
        <end position="460"/>
    </location>
</feature>
<dbReference type="NCBIfam" id="TIGR00711">
    <property type="entry name" value="efflux_EmrB"/>
    <property type="match status" value="1"/>
</dbReference>
<feature type="transmembrane region" description="Helical" evidence="8">
    <location>
        <begin position="344"/>
        <end position="363"/>
    </location>
</feature>
<evidence type="ECO:0000256" key="8">
    <source>
        <dbReference type="SAM" id="Phobius"/>
    </source>
</evidence>
<dbReference type="RefSeq" id="WP_088578109.1">
    <property type="nucleotide sequence ID" value="NZ_CP009885.1"/>
</dbReference>
<dbReference type="InterPro" id="IPR020846">
    <property type="entry name" value="MFS_dom"/>
</dbReference>
<comment type="subcellular location">
    <subcellularLocation>
        <location evidence="1">Cell membrane</location>
        <topology evidence="1">Multi-pass membrane protein</topology>
    </subcellularLocation>
</comment>
<reference evidence="11" key="1">
    <citation type="submission" date="2014-11" db="EMBL/GenBank/DDBJ databases">
        <title>Xylella fastidiosa Hib4 Genome Sequencing.</title>
        <authorList>
            <person name="Pierry P.M."/>
            <person name="da Silva A.M."/>
        </authorList>
    </citation>
    <scope>NUCLEOTIDE SEQUENCE [LARGE SCALE GENOMIC DNA]</scope>
    <source>
        <strain evidence="11">Hib4</strain>
    </source>
</reference>
<evidence type="ECO:0000256" key="7">
    <source>
        <dbReference type="ARBA" id="ARBA00023136"/>
    </source>
</evidence>
<proteinExistence type="inferred from homology"/>
<feature type="transmembrane region" description="Helical" evidence="8">
    <location>
        <begin position="416"/>
        <end position="435"/>
    </location>
</feature>
<dbReference type="GO" id="GO:0005886">
    <property type="term" value="C:plasma membrane"/>
    <property type="evidence" value="ECO:0007669"/>
    <property type="project" value="UniProtKB-SubCell"/>
</dbReference>
<name>A0ABC8AGN7_XYLFS</name>
<accession>A0ABC8AGN7</accession>
<evidence type="ECO:0000313" key="11">
    <source>
        <dbReference type="Proteomes" id="UP000196980"/>
    </source>
</evidence>
<dbReference type="InterPro" id="IPR004638">
    <property type="entry name" value="EmrB-like"/>
</dbReference>
<keyword evidence="5 8" id="KW-0812">Transmembrane</keyword>
<feature type="transmembrane region" description="Helical" evidence="8">
    <location>
        <begin position="237"/>
        <end position="260"/>
    </location>
</feature>
<protein>
    <submittedName>
        <fullName evidence="10">MFS transporter</fullName>
    </submittedName>
</protein>
<feature type="transmembrane region" description="Helical" evidence="8">
    <location>
        <begin position="310"/>
        <end position="332"/>
    </location>
</feature>
<dbReference type="Gene3D" id="1.20.1720.10">
    <property type="entry name" value="Multidrug resistance protein D"/>
    <property type="match status" value="1"/>
</dbReference>
<dbReference type="Pfam" id="PF07690">
    <property type="entry name" value="MFS_1"/>
    <property type="match status" value="1"/>
</dbReference>
<dbReference type="PANTHER" id="PTHR42718">
    <property type="entry name" value="MAJOR FACILITATOR SUPERFAMILY MULTIDRUG TRANSPORTER MFSC"/>
    <property type="match status" value="1"/>
</dbReference>
<dbReference type="EMBL" id="CP009885">
    <property type="protein sequence ID" value="ALR07733.2"/>
    <property type="molecule type" value="Genomic_DNA"/>
</dbReference>
<evidence type="ECO:0000256" key="6">
    <source>
        <dbReference type="ARBA" id="ARBA00022989"/>
    </source>
</evidence>
<dbReference type="InterPro" id="IPR036259">
    <property type="entry name" value="MFS_trans_sf"/>
</dbReference>
<sequence>MKPSEPDVASARAPDGPTPAAQRRAQATLIAALLGFFVITLDAVVVNVALPTLAHDLGASVDGLQWVVDGYTLMFGALLLSAGALVDRIGARRAFGLGLVVFILASMACGGAPTLATLVVARLVQSAGAAVMMPASMSLIRQAYPDPVRRGHAVALWAMGGSVASTSGPVIGGWLVSLDWRWIFFVNLPVGLLTLAFLARTPASPRRASPFDAVGQVTAILAMGALIYGAIEAGAQGLGATPVLAAFVLALAALAAFVWSQRRGAHPMVPPGLLAPRNARISMAVGFTFMVGYFGLPFVMSLYLQQHRGLSAPATGIAFLPMMLIGLVLTPFSARLAHRFGARTMIVSGLLSMAVGLAAVASLPASAPVAWIAALMVLVGLSGPFVAPPVAAVLLSSVPGALAGTASGVFNTSRQVGGALAVAVFGALLVQAPSFMTGLRASLWLAAAIALVTAAMALRLQSTATPEPSSTG</sequence>
<dbReference type="Proteomes" id="UP000196980">
    <property type="component" value="Chromosome"/>
</dbReference>
<evidence type="ECO:0000256" key="3">
    <source>
        <dbReference type="ARBA" id="ARBA00022448"/>
    </source>
</evidence>
<evidence type="ECO:0000256" key="4">
    <source>
        <dbReference type="ARBA" id="ARBA00022475"/>
    </source>
</evidence>
<comment type="similarity">
    <text evidence="2">Belongs to the major facilitator superfamily. EmrB family.</text>
</comment>
<evidence type="ECO:0000259" key="9">
    <source>
        <dbReference type="PROSITE" id="PS50850"/>
    </source>
</evidence>
<dbReference type="AlphaFoldDB" id="A0ABC8AGN7"/>
<feature type="domain" description="Major facilitator superfamily (MFS) profile" evidence="9">
    <location>
        <begin position="28"/>
        <end position="465"/>
    </location>
</feature>
<organism evidence="10 11">
    <name type="scientific">Xylella fastidiosa</name>
    <dbReference type="NCBI Taxonomy" id="2371"/>
    <lineage>
        <taxon>Bacteria</taxon>
        <taxon>Pseudomonadati</taxon>
        <taxon>Pseudomonadota</taxon>
        <taxon>Gammaproteobacteria</taxon>
        <taxon>Lysobacterales</taxon>
        <taxon>Lysobacteraceae</taxon>
        <taxon>Xylella</taxon>
    </lineage>
</organism>
<dbReference type="PANTHER" id="PTHR42718:SF9">
    <property type="entry name" value="MAJOR FACILITATOR SUPERFAMILY MULTIDRUG TRANSPORTER MFSC"/>
    <property type="match status" value="1"/>
</dbReference>
<feature type="transmembrane region" description="Helical" evidence="8">
    <location>
        <begin position="94"/>
        <end position="113"/>
    </location>
</feature>
<dbReference type="InterPro" id="IPR011701">
    <property type="entry name" value="MFS"/>
</dbReference>
<dbReference type="PROSITE" id="PS50850">
    <property type="entry name" value="MFS"/>
    <property type="match status" value="1"/>
</dbReference>
<feature type="transmembrane region" description="Helical" evidence="8">
    <location>
        <begin position="182"/>
        <end position="199"/>
    </location>
</feature>
<dbReference type="Gene3D" id="1.20.1250.20">
    <property type="entry name" value="MFS general substrate transporter like domains"/>
    <property type="match status" value="1"/>
</dbReference>
<dbReference type="KEGG" id="xfh:XFHB_06880"/>
<feature type="transmembrane region" description="Helical" evidence="8">
    <location>
        <begin position="281"/>
        <end position="304"/>
    </location>
</feature>
<evidence type="ECO:0000256" key="2">
    <source>
        <dbReference type="ARBA" id="ARBA00008537"/>
    </source>
</evidence>
<feature type="transmembrane region" description="Helical" evidence="8">
    <location>
        <begin position="70"/>
        <end position="87"/>
    </location>
</feature>
<feature type="transmembrane region" description="Helical" evidence="8">
    <location>
        <begin position="211"/>
        <end position="231"/>
    </location>
</feature>
<keyword evidence="3" id="KW-0813">Transport</keyword>
<keyword evidence="7 8" id="KW-0472">Membrane</keyword>
<feature type="transmembrane region" description="Helical" evidence="8">
    <location>
        <begin position="152"/>
        <end position="176"/>
    </location>
</feature>
<evidence type="ECO:0000256" key="5">
    <source>
        <dbReference type="ARBA" id="ARBA00022692"/>
    </source>
</evidence>
<feature type="transmembrane region" description="Helical" evidence="8">
    <location>
        <begin position="29"/>
        <end position="50"/>
    </location>
</feature>
<dbReference type="CDD" id="cd17321">
    <property type="entry name" value="MFS_MMR_MDR_like"/>
    <property type="match status" value="1"/>
</dbReference>
<feature type="transmembrane region" description="Helical" evidence="8">
    <location>
        <begin position="369"/>
        <end position="395"/>
    </location>
</feature>
<evidence type="ECO:0000256" key="1">
    <source>
        <dbReference type="ARBA" id="ARBA00004651"/>
    </source>
</evidence>
<keyword evidence="6 8" id="KW-1133">Transmembrane helix</keyword>
<gene>
    <name evidence="10" type="ORF">XFHB_06880</name>
</gene>
<dbReference type="SUPFAM" id="SSF103473">
    <property type="entry name" value="MFS general substrate transporter"/>
    <property type="match status" value="1"/>
</dbReference>
<keyword evidence="4" id="KW-1003">Cell membrane</keyword>
<evidence type="ECO:0000313" key="10">
    <source>
        <dbReference type="EMBL" id="ALR07733.2"/>
    </source>
</evidence>